<protein>
    <recommendedName>
        <fullName evidence="2">Protein kinase domain-containing protein</fullName>
    </recommendedName>
</protein>
<comment type="caution">
    <text evidence="3">The sequence shown here is derived from an EMBL/GenBank/DDBJ whole genome shotgun (WGS) entry which is preliminary data.</text>
</comment>
<dbReference type="InterPro" id="IPR001245">
    <property type="entry name" value="Ser-Thr/Tyr_kinase_cat_dom"/>
</dbReference>
<dbReference type="PROSITE" id="PS50011">
    <property type="entry name" value="PROTEIN_KINASE_DOM"/>
    <property type="match status" value="1"/>
</dbReference>
<keyword evidence="4" id="KW-1185">Reference proteome</keyword>
<sequence length="815" mass="92422">MALRKGYSKGMSLRNTHSGTSSSAESDFLNLCQQNVCIIQALVNGGSYLMNGRQCRDLFVKLFKTVRSTQELVFCCRGSTDLFRPALESLYRILEKARLLVNKCSKDDWITEAVFQIENAKDFQVILLEVGLCYHAIYEQAKDNMVGKWSFQHLGQVSSTFRPASVDDIHNDQDDLKRRLEGLVSSYQNSPAISVQYLRLCLARYLLVTWECIFQQSRTNEFNLSRAILCMKEMESSETWGKGDYLGHGSCGGVCSSTWLGVPCAKKIFDGEVNENFFLKEAGILLHLNHPHVVKFFCCDNGQEGGVCFIAMELMEMSLAKLISNHRKREVPFSYPVALEIIVQIARAMCYLHGMGVAHRDLKPQNVVVNKLTSPHLENQYCVKLVDFGMSKVKVEVSKSNIMTGPGIGTTKYRAPEVHPNAHPDGHGKVNWFKADVYSFGVTCAHLLSLNEPFENMKMGEIYMEQMNGLKPEVPATCPEKLVVLLNDCWNTSPTSRPGFTEICVKLEEVRHELLRGLSPPNQGFKKFIRIEIEDHSATRRQHIASTDDFIELQPTFDTFVTSNMDNMDGRAIHLEYSHCAMDVFNHQRHEFIESSSSIDKVTLKDEPASTLESSVCQTADNKAMMLSRSNFSKGGEPEFLKPHDGEGVREERDDVARVQPWERLQTLQQRKPPMIISSLPKIWYKKIKSLTVKDKKKKKTQDANGVAYPLELAQYPSSRYGDQDNYFVEGEMDLTTRTARGEWNPDFPTKSARGDSPELRKLMQETPQGRAAGSQSDRSNWASKEKIRIRDQSISLRLESFPEELRSLLWSAVD</sequence>
<feature type="compositionally biased region" description="Polar residues" evidence="1">
    <location>
        <begin position="774"/>
        <end position="783"/>
    </location>
</feature>
<dbReference type="SUPFAM" id="SSF56112">
    <property type="entry name" value="Protein kinase-like (PK-like)"/>
    <property type="match status" value="1"/>
</dbReference>
<dbReference type="Proteomes" id="UP000822688">
    <property type="component" value="Chromosome 10"/>
</dbReference>
<dbReference type="PROSITE" id="PS00108">
    <property type="entry name" value="PROTEIN_KINASE_ST"/>
    <property type="match status" value="1"/>
</dbReference>
<dbReference type="InterPro" id="IPR051681">
    <property type="entry name" value="Ser/Thr_Kinases-Pseudokinases"/>
</dbReference>
<feature type="compositionally biased region" description="Basic and acidic residues" evidence="1">
    <location>
        <begin position="753"/>
        <end position="764"/>
    </location>
</feature>
<dbReference type="InterPro" id="IPR000719">
    <property type="entry name" value="Prot_kinase_dom"/>
</dbReference>
<dbReference type="GO" id="GO:0004674">
    <property type="term" value="F:protein serine/threonine kinase activity"/>
    <property type="evidence" value="ECO:0007669"/>
    <property type="project" value="TreeGrafter"/>
</dbReference>
<evidence type="ECO:0000313" key="4">
    <source>
        <dbReference type="Proteomes" id="UP000822688"/>
    </source>
</evidence>
<dbReference type="InterPro" id="IPR011009">
    <property type="entry name" value="Kinase-like_dom_sf"/>
</dbReference>
<dbReference type="Pfam" id="PF07714">
    <property type="entry name" value="PK_Tyr_Ser-Thr"/>
    <property type="match status" value="1"/>
</dbReference>
<dbReference type="SMART" id="SM00220">
    <property type="entry name" value="S_TKc"/>
    <property type="match status" value="1"/>
</dbReference>
<feature type="region of interest" description="Disordered" evidence="1">
    <location>
        <begin position="634"/>
        <end position="655"/>
    </location>
</feature>
<accession>A0A8T0GPN0</accession>
<dbReference type="GO" id="GO:0005524">
    <property type="term" value="F:ATP binding"/>
    <property type="evidence" value="ECO:0007669"/>
    <property type="project" value="InterPro"/>
</dbReference>
<evidence type="ECO:0000259" key="2">
    <source>
        <dbReference type="PROSITE" id="PS50011"/>
    </source>
</evidence>
<feature type="region of interest" description="Disordered" evidence="1">
    <location>
        <begin position="740"/>
        <end position="785"/>
    </location>
</feature>
<dbReference type="Gene3D" id="1.10.510.10">
    <property type="entry name" value="Transferase(Phosphotransferase) domain 1"/>
    <property type="match status" value="1"/>
</dbReference>
<dbReference type="PANTHER" id="PTHR44329:SF260">
    <property type="entry name" value="PROTEIN KINASE DOMAIN-CONTAINING PROTEIN"/>
    <property type="match status" value="1"/>
</dbReference>
<feature type="compositionally biased region" description="Basic and acidic residues" evidence="1">
    <location>
        <begin position="636"/>
        <end position="655"/>
    </location>
</feature>
<dbReference type="InterPro" id="IPR008271">
    <property type="entry name" value="Ser/Thr_kinase_AS"/>
</dbReference>
<reference evidence="3" key="1">
    <citation type="submission" date="2020-06" db="EMBL/GenBank/DDBJ databases">
        <title>WGS assembly of Ceratodon purpureus strain R40.</title>
        <authorList>
            <person name="Carey S.B."/>
            <person name="Jenkins J."/>
            <person name="Shu S."/>
            <person name="Lovell J.T."/>
            <person name="Sreedasyam A."/>
            <person name="Maumus F."/>
            <person name="Tiley G.P."/>
            <person name="Fernandez-Pozo N."/>
            <person name="Barry K."/>
            <person name="Chen C."/>
            <person name="Wang M."/>
            <person name="Lipzen A."/>
            <person name="Daum C."/>
            <person name="Saski C.A."/>
            <person name="Payton A.C."/>
            <person name="Mcbreen J.C."/>
            <person name="Conrad R.E."/>
            <person name="Kollar L.M."/>
            <person name="Olsson S."/>
            <person name="Huttunen S."/>
            <person name="Landis J.B."/>
            <person name="Wickett N.J."/>
            <person name="Johnson M.G."/>
            <person name="Rensing S.A."/>
            <person name="Grimwood J."/>
            <person name="Schmutz J."/>
            <person name="Mcdaniel S.F."/>
        </authorList>
    </citation>
    <scope>NUCLEOTIDE SEQUENCE</scope>
    <source>
        <strain evidence="3">R40</strain>
    </source>
</reference>
<name>A0A8T0GPN0_CERPU</name>
<evidence type="ECO:0000313" key="3">
    <source>
        <dbReference type="EMBL" id="KAG0559668.1"/>
    </source>
</evidence>
<gene>
    <name evidence="3" type="ORF">KC19_10G122000</name>
</gene>
<evidence type="ECO:0000256" key="1">
    <source>
        <dbReference type="SAM" id="MobiDB-lite"/>
    </source>
</evidence>
<dbReference type="PANTHER" id="PTHR44329">
    <property type="entry name" value="SERINE/THREONINE-PROTEIN KINASE TNNI3K-RELATED"/>
    <property type="match status" value="1"/>
</dbReference>
<feature type="domain" description="Protein kinase" evidence="2">
    <location>
        <begin position="240"/>
        <end position="515"/>
    </location>
</feature>
<proteinExistence type="predicted"/>
<organism evidence="3 4">
    <name type="scientific">Ceratodon purpureus</name>
    <name type="common">Fire moss</name>
    <name type="synonym">Dicranum purpureum</name>
    <dbReference type="NCBI Taxonomy" id="3225"/>
    <lineage>
        <taxon>Eukaryota</taxon>
        <taxon>Viridiplantae</taxon>
        <taxon>Streptophyta</taxon>
        <taxon>Embryophyta</taxon>
        <taxon>Bryophyta</taxon>
        <taxon>Bryophytina</taxon>
        <taxon>Bryopsida</taxon>
        <taxon>Dicranidae</taxon>
        <taxon>Pseudoditrichales</taxon>
        <taxon>Ditrichaceae</taxon>
        <taxon>Ceratodon</taxon>
    </lineage>
</organism>
<dbReference type="AlphaFoldDB" id="A0A8T0GPN0"/>
<dbReference type="EMBL" id="CM026431">
    <property type="protein sequence ID" value="KAG0559668.1"/>
    <property type="molecule type" value="Genomic_DNA"/>
</dbReference>